<evidence type="ECO:0000256" key="2">
    <source>
        <dbReference type="SAM" id="SignalP"/>
    </source>
</evidence>
<comment type="caution">
    <text evidence="3">The sequence shown here is derived from an EMBL/GenBank/DDBJ whole genome shotgun (WGS) entry which is preliminary data.</text>
</comment>
<keyword evidence="2" id="KW-0732">Signal</keyword>
<accession>A0A9P5LG07</accession>
<dbReference type="EMBL" id="JAANBB010000135">
    <property type="protein sequence ID" value="KAF7548932.1"/>
    <property type="molecule type" value="Genomic_DNA"/>
</dbReference>
<keyword evidence="4" id="KW-1185">Reference proteome</keyword>
<feature type="chain" id="PRO_5040382155" evidence="2">
    <location>
        <begin position="24"/>
        <end position="225"/>
    </location>
</feature>
<evidence type="ECO:0000313" key="4">
    <source>
        <dbReference type="Proteomes" id="UP000722485"/>
    </source>
</evidence>
<feature type="signal peptide" evidence="2">
    <location>
        <begin position="1"/>
        <end position="23"/>
    </location>
</feature>
<dbReference type="Proteomes" id="UP000722485">
    <property type="component" value="Unassembled WGS sequence"/>
</dbReference>
<evidence type="ECO:0000313" key="3">
    <source>
        <dbReference type="EMBL" id="KAF7548932.1"/>
    </source>
</evidence>
<organism evidence="3 4">
    <name type="scientific">Cylindrodendrum hubeiense</name>
    <dbReference type="NCBI Taxonomy" id="595255"/>
    <lineage>
        <taxon>Eukaryota</taxon>
        <taxon>Fungi</taxon>
        <taxon>Dikarya</taxon>
        <taxon>Ascomycota</taxon>
        <taxon>Pezizomycotina</taxon>
        <taxon>Sordariomycetes</taxon>
        <taxon>Hypocreomycetidae</taxon>
        <taxon>Hypocreales</taxon>
        <taxon>Nectriaceae</taxon>
        <taxon>Cylindrodendrum</taxon>
    </lineage>
</organism>
<dbReference type="AlphaFoldDB" id="A0A9P5LG07"/>
<name>A0A9P5LG07_9HYPO</name>
<reference evidence="3" key="1">
    <citation type="submission" date="2020-03" db="EMBL/GenBank/DDBJ databases">
        <title>Draft Genome Sequence of Cylindrodendrum hubeiense.</title>
        <authorList>
            <person name="Buettner E."/>
            <person name="Kellner H."/>
        </authorList>
    </citation>
    <scope>NUCLEOTIDE SEQUENCE</scope>
    <source>
        <strain evidence="3">IHI 201604</strain>
    </source>
</reference>
<feature type="region of interest" description="Disordered" evidence="1">
    <location>
        <begin position="160"/>
        <end position="225"/>
    </location>
</feature>
<evidence type="ECO:0000256" key="1">
    <source>
        <dbReference type="SAM" id="MobiDB-lite"/>
    </source>
</evidence>
<proteinExistence type="predicted"/>
<sequence length="225" mass="24405">MTLVAKAGSAVVLLISLPAPKAPQVAKSGADQRHAPEKLGAILEEDPAGDWARPRRASEQQAASNQAVLYLYCTKYELRRAGQARVCSGGGEGVRQLQKGGGIKPVLYYGAITEHTRRMSKAQTSDSNNKNKRASYRLWSSTWVVCVCVGARELLLRPKRPPTGWQNKMGPPGTETRTPMIGKAPQANAKPSRAQRQREGGRSLDPMDVIAPSLPRSLVLNGKKQ</sequence>
<protein>
    <submittedName>
        <fullName evidence="3">Uncharacterized protein</fullName>
    </submittedName>
</protein>
<gene>
    <name evidence="3" type="ORF">G7Z17_g6752</name>
</gene>